<evidence type="ECO:0000313" key="3">
    <source>
        <dbReference type="EMBL" id="MBB3043312.1"/>
    </source>
</evidence>
<comment type="caution">
    <text evidence="3">The sequence shown here is derived from an EMBL/GenBank/DDBJ whole genome shotgun (WGS) entry which is preliminary data.</text>
</comment>
<dbReference type="EMBL" id="JACHWR010000002">
    <property type="protein sequence ID" value="MBB3043312.1"/>
    <property type="molecule type" value="Genomic_DNA"/>
</dbReference>
<dbReference type="GO" id="GO:0016705">
    <property type="term" value="F:oxidoreductase activity, acting on paired donors, with incorporation or reduction of molecular oxygen"/>
    <property type="evidence" value="ECO:0007669"/>
    <property type="project" value="InterPro"/>
</dbReference>
<evidence type="ECO:0000256" key="1">
    <source>
        <dbReference type="ARBA" id="ARBA00023002"/>
    </source>
</evidence>
<dbReference type="Pfam" id="PF00296">
    <property type="entry name" value="Bac_luciferase"/>
    <property type="match status" value="1"/>
</dbReference>
<dbReference type="GO" id="GO:0018537">
    <property type="term" value="F:coenzyme F420-dependent N5,N10-methenyltetrahydromethanopterin reductase activity"/>
    <property type="evidence" value="ECO:0007669"/>
    <property type="project" value="UniProtKB-EC"/>
</dbReference>
<dbReference type="PANTHER" id="PTHR43244:SF1">
    <property type="entry name" value="5,10-METHYLENETETRAHYDROMETHANOPTERIN REDUCTASE"/>
    <property type="match status" value="1"/>
</dbReference>
<dbReference type="PANTHER" id="PTHR43244">
    <property type="match status" value="1"/>
</dbReference>
<dbReference type="InterPro" id="IPR050564">
    <property type="entry name" value="F420-G6PD/mer"/>
</dbReference>
<feature type="domain" description="Luciferase-like" evidence="2">
    <location>
        <begin position="12"/>
        <end position="307"/>
    </location>
</feature>
<dbReference type="Proteomes" id="UP000589626">
    <property type="component" value="Unassembled WGS sequence"/>
</dbReference>
<dbReference type="InterPro" id="IPR011251">
    <property type="entry name" value="Luciferase-like_dom"/>
</dbReference>
<proteinExistence type="predicted"/>
<dbReference type="EC" id="1.5.98.2" evidence="3"/>
<name>A0A7W4VWY8_9ACTN</name>
<dbReference type="RefSeq" id="WP_183593176.1">
    <property type="nucleotide sequence ID" value="NZ_JACHWR010000002.1"/>
</dbReference>
<sequence>MRFSYAMLPDYPLSESLASIQKADELGFHAVYAADETWHKDLWLLFAAAAASTSRIRLGPSISGVCLREPTLIAQAAATLDELTNGRAEVAVSSGNFGLLAQYRIDWAQTKPLSRVKESVQVIRTLLDDGVITFDGEFFNYSGLFTFARPVQEHLPVKMGAMRGPKSFEAAAEFSDGCHHALSYTREAYEYMMEHCTIGAERAGKNVQDLDMGSWVVFSVAEDSAIAKDAARSMVGLYASSMPEEQLRRNGVEPEEVAPVIAAIGAGDMAKGIELTTPDLAERLSIAGTPEEVTAKIKENVEPTGVNHMILAITDAALVKALMGRELEGVPDINSQLQLVHDRVMPAFAA</sequence>
<reference evidence="3 4" key="1">
    <citation type="submission" date="2020-08" db="EMBL/GenBank/DDBJ databases">
        <title>Sequencing the genomes of 1000 actinobacteria strains.</title>
        <authorList>
            <person name="Klenk H.-P."/>
        </authorList>
    </citation>
    <scope>NUCLEOTIDE SEQUENCE [LARGE SCALE GENOMIC DNA]</scope>
    <source>
        <strain evidence="3 4">DSM 105498</strain>
    </source>
</reference>
<dbReference type="Gene3D" id="3.20.20.30">
    <property type="entry name" value="Luciferase-like domain"/>
    <property type="match status" value="1"/>
</dbReference>
<organism evidence="3 4">
    <name type="scientific">Nocardioides soli</name>
    <dbReference type="NCBI Taxonomy" id="1036020"/>
    <lineage>
        <taxon>Bacteria</taxon>
        <taxon>Bacillati</taxon>
        <taxon>Actinomycetota</taxon>
        <taxon>Actinomycetes</taxon>
        <taxon>Propionibacteriales</taxon>
        <taxon>Nocardioidaceae</taxon>
        <taxon>Nocardioides</taxon>
    </lineage>
</organism>
<keyword evidence="4" id="KW-1185">Reference proteome</keyword>
<evidence type="ECO:0000313" key="4">
    <source>
        <dbReference type="Proteomes" id="UP000589626"/>
    </source>
</evidence>
<dbReference type="AlphaFoldDB" id="A0A7W4VWY8"/>
<gene>
    <name evidence="3" type="ORF">FHU40_003130</name>
</gene>
<accession>A0A7W4VWY8</accession>
<protein>
    <submittedName>
        <fullName evidence="3">5,10-methylenetetrahydromethanopterin reductase</fullName>
        <ecNumber evidence="3">1.5.98.2</ecNumber>
    </submittedName>
</protein>
<evidence type="ECO:0000259" key="2">
    <source>
        <dbReference type="Pfam" id="PF00296"/>
    </source>
</evidence>
<keyword evidence="1 3" id="KW-0560">Oxidoreductase</keyword>
<dbReference type="InterPro" id="IPR036661">
    <property type="entry name" value="Luciferase-like_sf"/>
</dbReference>
<dbReference type="SUPFAM" id="SSF51679">
    <property type="entry name" value="Bacterial luciferase-like"/>
    <property type="match status" value="1"/>
</dbReference>